<keyword evidence="4" id="KW-1185">Reference proteome</keyword>
<dbReference type="GO" id="GO:0005739">
    <property type="term" value="C:mitochondrion"/>
    <property type="evidence" value="ECO:0007669"/>
    <property type="project" value="TreeGrafter"/>
</dbReference>
<dbReference type="PANTHER" id="PTHR13158:SF5">
    <property type="entry name" value="NAD KINASE 2, MITOCHONDRIAL"/>
    <property type="match status" value="1"/>
</dbReference>
<dbReference type="SUPFAM" id="SSF111331">
    <property type="entry name" value="NAD kinase/diacylglycerol kinase-like"/>
    <property type="match status" value="1"/>
</dbReference>
<dbReference type="EC" id="2.7.1.23" evidence="2"/>
<gene>
    <name evidence="3" type="ORF">TTRE_0000799001</name>
</gene>
<keyword evidence="3" id="KW-0808">Transferase</keyword>
<dbReference type="Proteomes" id="UP000030665">
    <property type="component" value="Unassembled WGS sequence"/>
</dbReference>
<protein>
    <recommendedName>
        <fullName evidence="2">NAD(+) kinase</fullName>
        <ecNumber evidence="2">2.7.1.23</ecNumber>
    </recommendedName>
</protein>
<reference evidence="3" key="1">
    <citation type="submission" date="2014-01" db="EMBL/GenBank/DDBJ databases">
        <authorList>
            <person name="Aslett M."/>
        </authorList>
    </citation>
    <scope>NUCLEOTIDE SEQUENCE</scope>
</reference>
<comment type="similarity">
    <text evidence="1">Belongs to the NAD kinase family.</text>
</comment>
<dbReference type="AlphaFoldDB" id="A0A077ZH53"/>
<dbReference type="InterPro" id="IPR002504">
    <property type="entry name" value="NADK"/>
</dbReference>
<evidence type="ECO:0000256" key="2">
    <source>
        <dbReference type="ARBA" id="ARBA00012120"/>
    </source>
</evidence>
<keyword evidence="3" id="KW-0418">Kinase</keyword>
<dbReference type="InterPro" id="IPR016064">
    <property type="entry name" value="NAD/diacylglycerol_kinase_sf"/>
</dbReference>
<dbReference type="PANTHER" id="PTHR13158">
    <property type="match status" value="1"/>
</dbReference>
<accession>A0A077ZH53</accession>
<dbReference type="GO" id="GO:0006741">
    <property type="term" value="P:NADP+ biosynthetic process"/>
    <property type="evidence" value="ECO:0007669"/>
    <property type="project" value="InterPro"/>
</dbReference>
<evidence type="ECO:0000256" key="1">
    <source>
        <dbReference type="ARBA" id="ARBA00010995"/>
    </source>
</evidence>
<dbReference type="Gene3D" id="3.40.50.10330">
    <property type="entry name" value="Probable inorganic polyphosphate/atp-NAD kinase, domain 1"/>
    <property type="match status" value="1"/>
</dbReference>
<evidence type="ECO:0000313" key="4">
    <source>
        <dbReference type="Proteomes" id="UP000030665"/>
    </source>
</evidence>
<sequence length="199" mass="22762">MNSSREHVSDIDSKPYFNPSRVLVLSKITRLDFERRRLQKRDDEDSHGVIRDGADCSKLWKQHNAHYSYLKRICQELSARNIEYKVVQRWDYNPEAIDWCDAVISAGGDGTYLLAASKIREQSKPLIGINTDPTRSGSFAIVVPLLMRVRVNFHVALCCREEKQQPFSQPAARLSRCPVIKIETGFPKQDMLLSTAVLI</sequence>
<dbReference type="GO" id="GO:0019674">
    <property type="term" value="P:NAD+ metabolic process"/>
    <property type="evidence" value="ECO:0007669"/>
    <property type="project" value="TreeGrafter"/>
</dbReference>
<dbReference type="GO" id="GO:0003951">
    <property type="term" value="F:NAD+ kinase activity"/>
    <property type="evidence" value="ECO:0007669"/>
    <property type="project" value="UniProtKB-EC"/>
</dbReference>
<proteinExistence type="inferred from homology"/>
<dbReference type="Pfam" id="PF01513">
    <property type="entry name" value="NAD_kinase"/>
    <property type="match status" value="1"/>
</dbReference>
<dbReference type="OrthoDB" id="5864238at2759"/>
<dbReference type="InterPro" id="IPR017438">
    <property type="entry name" value="ATP-NAD_kinase_N"/>
</dbReference>
<name>A0A077ZH53_TRITR</name>
<dbReference type="STRING" id="36087.A0A077ZH53"/>
<evidence type="ECO:0000313" key="3">
    <source>
        <dbReference type="EMBL" id="CDW59652.1"/>
    </source>
</evidence>
<dbReference type="EMBL" id="HG806672">
    <property type="protein sequence ID" value="CDW59652.1"/>
    <property type="molecule type" value="Genomic_DNA"/>
</dbReference>
<reference evidence="3" key="2">
    <citation type="submission" date="2014-03" db="EMBL/GenBank/DDBJ databases">
        <title>The whipworm genome and dual-species transcriptomics of an intimate host-pathogen interaction.</title>
        <authorList>
            <person name="Foth B.J."/>
            <person name="Tsai I.J."/>
            <person name="Reid A.J."/>
            <person name="Bancroft A.J."/>
            <person name="Nichol S."/>
            <person name="Tracey A."/>
            <person name="Holroyd N."/>
            <person name="Cotton J.A."/>
            <person name="Stanley E.J."/>
            <person name="Zarowiecki M."/>
            <person name="Liu J.Z."/>
            <person name="Huckvale T."/>
            <person name="Cooper P.J."/>
            <person name="Grencis R.K."/>
            <person name="Berriman M."/>
        </authorList>
    </citation>
    <scope>NUCLEOTIDE SEQUENCE [LARGE SCALE GENOMIC DNA]</scope>
</reference>
<organism evidence="3 4">
    <name type="scientific">Trichuris trichiura</name>
    <name type="common">Whipworm</name>
    <name type="synonym">Trichocephalus trichiurus</name>
    <dbReference type="NCBI Taxonomy" id="36087"/>
    <lineage>
        <taxon>Eukaryota</taxon>
        <taxon>Metazoa</taxon>
        <taxon>Ecdysozoa</taxon>
        <taxon>Nematoda</taxon>
        <taxon>Enoplea</taxon>
        <taxon>Dorylaimia</taxon>
        <taxon>Trichinellida</taxon>
        <taxon>Trichuridae</taxon>
        <taxon>Trichuris</taxon>
    </lineage>
</organism>